<evidence type="ECO:0000313" key="2">
    <source>
        <dbReference type="Proteomes" id="UP000260795"/>
    </source>
</evidence>
<dbReference type="RefSeq" id="WP_117681533.1">
    <property type="nucleotide sequence ID" value="NZ_QSRK01000027.1"/>
</dbReference>
<gene>
    <name evidence="1" type="ORF">DXC80_15485</name>
</gene>
<evidence type="ECO:0008006" key="3">
    <source>
        <dbReference type="Google" id="ProtNLM"/>
    </source>
</evidence>
<dbReference type="AlphaFoldDB" id="A0A3E4QUC9"/>
<sequence length="256" mass="29098">MVRGLDKFREYFENFTESYIVIGGTACDIHETQFAQNPRATKDIDMILVVEVLSDEFVERFWQLIRDGNYGSRNVGTNENNHEYYRFKNPADHSFPYQLELFSRRLGVIHIPEDAHLTPIPTGEDLSSLSAILMDDQYYHFTLEHSADVDGIHIAKLEALICLKAKAYLEMVERKEKEGVGDAKDIRKHKNDVYRLATMLAVTTPIDLPTNLHSHLVDFLKATADDLPNADFFKSAGAAGVTGEMAVEQIRKSFIL</sequence>
<comment type="caution">
    <text evidence="1">The sequence shown here is derived from an EMBL/GenBank/DDBJ whole genome shotgun (WGS) entry which is preliminary data.</text>
</comment>
<dbReference type="Proteomes" id="UP000260795">
    <property type="component" value="Unassembled WGS sequence"/>
</dbReference>
<protein>
    <recommendedName>
        <fullName evidence="3">Nucleotidyl transferase AbiEii/AbiGii toxin family protein</fullName>
    </recommendedName>
</protein>
<proteinExistence type="predicted"/>
<name>A0A3E4QUC9_BACUN</name>
<reference evidence="1 2" key="1">
    <citation type="submission" date="2018-08" db="EMBL/GenBank/DDBJ databases">
        <title>A genome reference for cultivated species of the human gut microbiota.</title>
        <authorList>
            <person name="Zou Y."/>
            <person name="Xue W."/>
            <person name="Luo G."/>
        </authorList>
    </citation>
    <scope>NUCLEOTIDE SEQUENCE [LARGE SCALE GENOMIC DNA]</scope>
    <source>
        <strain evidence="1 2">TF08-13</strain>
    </source>
</reference>
<evidence type="ECO:0000313" key="1">
    <source>
        <dbReference type="EMBL" id="RGL10805.1"/>
    </source>
</evidence>
<accession>A0A3E4QUC9</accession>
<organism evidence="1 2">
    <name type="scientific">Bacteroides uniformis</name>
    <dbReference type="NCBI Taxonomy" id="820"/>
    <lineage>
        <taxon>Bacteria</taxon>
        <taxon>Pseudomonadati</taxon>
        <taxon>Bacteroidota</taxon>
        <taxon>Bacteroidia</taxon>
        <taxon>Bacteroidales</taxon>
        <taxon>Bacteroidaceae</taxon>
        <taxon>Bacteroides</taxon>
    </lineage>
</organism>
<dbReference type="EMBL" id="QSRK01000027">
    <property type="protein sequence ID" value="RGL10805.1"/>
    <property type="molecule type" value="Genomic_DNA"/>
</dbReference>